<dbReference type="InterPro" id="IPR057074">
    <property type="entry name" value="IR75A_N"/>
</dbReference>
<feature type="domain" description="Ionotropic receptor 75a N-terminal" evidence="1">
    <location>
        <begin position="5"/>
        <end position="92"/>
    </location>
</feature>
<proteinExistence type="predicted"/>
<dbReference type="Proteomes" id="UP000027135">
    <property type="component" value="Unassembled WGS sequence"/>
</dbReference>
<dbReference type="InParanoid" id="A0A067RAW9"/>
<accession>A0A067RAW9</accession>
<protein>
    <recommendedName>
        <fullName evidence="1">Ionotropic receptor 75a N-terminal domain-containing protein</fullName>
    </recommendedName>
</protein>
<keyword evidence="3" id="KW-1185">Reference proteome</keyword>
<name>A0A067RAW9_ZOONE</name>
<evidence type="ECO:0000259" key="1">
    <source>
        <dbReference type="Pfam" id="PF24576"/>
    </source>
</evidence>
<evidence type="ECO:0000313" key="3">
    <source>
        <dbReference type="Proteomes" id="UP000027135"/>
    </source>
</evidence>
<dbReference type="AlphaFoldDB" id="A0A067RAW9"/>
<reference evidence="2 3" key="1">
    <citation type="journal article" date="2014" name="Nat. Commun.">
        <title>Molecular traces of alternative social organization in a termite genome.</title>
        <authorList>
            <person name="Terrapon N."/>
            <person name="Li C."/>
            <person name="Robertson H.M."/>
            <person name="Ji L."/>
            <person name="Meng X."/>
            <person name="Booth W."/>
            <person name="Chen Z."/>
            <person name="Childers C.P."/>
            <person name="Glastad K.M."/>
            <person name="Gokhale K."/>
            <person name="Gowin J."/>
            <person name="Gronenberg W."/>
            <person name="Hermansen R.A."/>
            <person name="Hu H."/>
            <person name="Hunt B.G."/>
            <person name="Huylmans A.K."/>
            <person name="Khalil S.M."/>
            <person name="Mitchell R.D."/>
            <person name="Munoz-Torres M.C."/>
            <person name="Mustard J.A."/>
            <person name="Pan H."/>
            <person name="Reese J.T."/>
            <person name="Scharf M.E."/>
            <person name="Sun F."/>
            <person name="Vogel H."/>
            <person name="Xiao J."/>
            <person name="Yang W."/>
            <person name="Yang Z."/>
            <person name="Yang Z."/>
            <person name="Zhou J."/>
            <person name="Zhu J."/>
            <person name="Brent C.S."/>
            <person name="Elsik C.G."/>
            <person name="Goodisman M.A."/>
            <person name="Liberles D.A."/>
            <person name="Roe R.M."/>
            <person name="Vargo E.L."/>
            <person name="Vilcinskas A."/>
            <person name="Wang J."/>
            <person name="Bornberg-Bauer E."/>
            <person name="Korb J."/>
            <person name="Zhang G."/>
            <person name="Liebig J."/>
        </authorList>
    </citation>
    <scope>NUCLEOTIDE SEQUENCE [LARGE SCALE GENOMIC DNA]</scope>
    <source>
        <tissue evidence="2">Whole organism</tissue>
    </source>
</reference>
<sequence length="144" mass="16722">MSKATWLLFVDTKLLLEEVFLDINIPFDCEFLVVQEEGDNAALLTEVYRVKSALPLQTRFFGTWTSRDGLTWPNLSLYQRRDSLQGIALKTAFLRVSIYSRLILYSRMIHYSTHNYFHVSVVHDRSKLTQKKLFVLNSIASLTS</sequence>
<dbReference type="Pfam" id="PF24576">
    <property type="entry name" value="IR75A_N"/>
    <property type="match status" value="1"/>
</dbReference>
<evidence type="ECO:0000313" key="2">
    <source>
        <dbReference type="EMBL" id="KDR16870.1"/>
    </source>
</evidence>
<gene>
    <name evidence="2" type="ORF">L798_08612</name>
</gene>
<dbReference type="EMBL" id="KK852771">
    <property type="protein sequence ID" value="KDR16870.1"/>
    <property type="molecule type" value="Genomic_DNA"/>
</dbReference>
<organism evidence="2 3">
    <name type="scientific">Zootermopsis nevadensis</name>
    <name type="common">Dampwood termite</name>
    <dbReference type="NCBI Taxonomy" id="136037"/>
    <lineage>
        <taxon>Eukaryota</taxon>
        <taxon>Metazoa</taxon>
        <taxon>Ecdysozoa</taxon>
        <taxon>Arthropoda</taxon>
        <taxon>Hexapoda</taxon>
        <taxon>Insecta</taxon>
        <taxon>Pterygota</taxon>
        <taxon>Neoptera</taxon>
        <taxon>Polyneoptera</taxon>
        <taxon>Dictyoptera</taxon>
        <taxon>Blattodea</taxon>
        <taxon>Blattoidea</taxon>
        <taxon>Termitoidae</taxon>
        <taxon>Termopsidae</taxon>
        <taxon>Zootermopsis</taxon>
    </lineage>
</organism>